<reference evidence="1" key="1">
    <citation type="submission" date="2020-12" db="EMBL/GenBank/DDBJ databases">
        <title>Enhanced detection system for hospital associated transmission using whole genome sequencing surveillance.</title>
        <authorList>
            <person name="Harrison L.H."/>
            <person name="Van Tyne D."/>
            <person name="Marsh J.W."/>
            <person name="Griffith M.P."/>
            <person name="Snyder D.J."/>
            <person name="Cooper V.S."/>
            <person name="Mustapha M."/>
        </authorList>
    </citation>
    <scope>NUCLEOTIDE SEQUENCE</scope>
    <source>
        <strain evidence="1">PSB00042</strain>
    </source>
</reference>
<dbReference type="EMBL" id="JAEHTE010000060">
    <property type="protein sequence ID" value="MBI6887805.1"/>
    <property type="molecule type" value="Genomic_DNA"/>
</dbReference>
<gene>
    <name evidence="1" type="ORF">JEU22_28230</name>
</gene>
<proteinExistence type="predicted"/>
<evidence type="ECO:0000313" key="2">
    <source>
        <dbReference type="Proteomes" id="UP000637061"/>
    </source>
</evidence>
<dbReference type="RefSeq" id="WP_198748222.1">
    <property type="nucleotide sequence ID" value="NZ_JAEHTE010000060.1"/>
</dbReference>
<comment type="caution">
    <text evidence="1">The sequence shown here is derived from an EMBL/GenBank/DDBJ whole genome shotgun (WGS) entry which is preliminary data.</text>
</comment>
<name>A0A8I1EJ15_PSEPU</name>
<dbReference type="Proteomes" id="UP000637061">
    <property type="component" value="Unassembled WGS sequence"/>
</dbReference>
<protein>
    <submittedName>
        <fullName evidence="1">Helix-turn-helix domain-containing protein</fullName>
    </submittedName>
</protein>
<sequence>MDFNAIDSNTVNGSVVKCLENSLLDRTHRILICTHESLRLINAETLHGWKLYVDEVPTTWECSTYNFTDLSFHKTFDSIADVIKAGDKSRLYARSDCRTLIEALANGEDSTLTSDARSVLKALLDCRYAVEIDELDRKLKRTLRVIGIKHYIPAFDAAEETVIMGAEVERTLLGVTLKGAGWSIRTVEADIVFTGYGNKVEIHPFFRNRSYSKSAALMKGGKIYPDYQEGCLLDAWLQVDVFRIIGSRCAILVAHQWCTPELPIPQGQEHSNIKFIPIDNRGINEYSEYNIAICLQHGNITPVEGRNLLTLAELLSIDNTVSPDEIKNAVKYERFYESTLQSACRTALRSRTSQSNIILFVQDLDIAEFLSEKIGNCIINETYSEDYIAPESESKANREALKQKALKLWTQKHSIESIAKEVGKTPRTVRSWIRPYRQLHHIDSEIFS</sequence>
<dbReference type="AlphaFoldDB" id="A0A8I1EJ15"/>
<accession>A0A8I1EJ15</accession>
<dbReference type="Pfam" id="PF13384">
    <property type="entry name" value="HTH_23"/>
    <property type="match status" value="1"/>
</dbReference>
<evidence type="ECO:0000313" key="1">
    <source>
        <dbReference type="EMBL" id="MBI6887805.1"/>
    </source>
</evidence>
<organism evidence="1 2">
    <name type="scientific">Pseudomonas putida</name>
    <name type="common">Arthrobacter siderocapsulatus</name>
    <dbReference type="NCBI Taxonomy" id="303"/>
    <lineage>
        <taxon>Bacteria</taxon>
        <taxon>Pseudomonadati</taxon>
        <taxon>Pseudomonadota</taxon>
        <taxon>Gammaproteobacteria</taxon>
        <taxon>Pseudomonadales</taxon>
        <taxon>Pseudomonadaceae</taxon>
        <taxon>Pseudomonas</taxon>
    </lineage>
</organism>